<evidence type="ECO:0000256" key="17">
    <source>
        <dbReference type="ARBA" id="ARBA00023170"/>
    </source>
</evidence>
<evidence type="ECO:0000313" key="24">
    <source>
        <dbReference type="EnsemblMetazoa" id="ACOM026118-PA.1"/>
    </source>
</evidence>
<dbReference type="GO" id="GO:0007399">
    <property type="term" value="P:nervous system development"/>
    <property type="evidence" value="ECO:0007669"/>
    <property type="project" value="UniProtKB-ARBA"/>
</dbReference>
<evidence type="ECO:0000256" key="12">
    <source>
        <dbReference type="ARBA" id="ARBA00022840"/>
    </source>
</evidence>
<keyword evidence="13" id="KW-1133">Transmembrane helix</keyword>
<name>A0A8W7P5W9_ANOCL</name>
<dbReference type="PRINTS" id="PR00109">
    <property type="entry name" value="TYRKINASE"/>
</dbReference>
<dbReference type="GO" id="GO:0042593">
    <property type="term" value="P:glucose homeostasis"/>
    <property type="evidence" value="ECO:0007669"/>
    <property type="project" value="TreeGrafter"/>
</dbReference>
<evidence type="ECO:0000256" key="7">
    <source>
        <dbReference type="ARBA" id="ARBA00022723"/>
    </source>
</evidence>
<dbReference type="FunFam" id="3.30.200.20:FF:000026">
    <property type="entry name" value="Tyrosine-protein kinase receptor"/>
    <property type="match status" value="1"/>
</dbReference>
<dbReference type="PROSITE" id="PS00107">
    <property type="entry name" value="PROTEIN_KINASE_ATP"/>
    <property type="match status" value="1"/>
</dbReference>
<evidence type="ECO:0000256" key="19">
    <source>
        <dbReference type="ARBA" id="ARBA00023211"/>
    </source>
</evidence>
<comment type="catalytic activity">
    <reaction evidence="20 22">
        <text>L-tyrosyl-[protein] + ATP = O-phospho-L-tyrosyl-[protein] + ADP + H(+)</text>
        <dbReference type="Rhea" id="RHEA:10596"/>
        <dbReference type="Rhea" id="RHEA-COMP:10136"/>
        <dbReference type="Rhea" id="RHEA-COMP:20101"/>
        <dbReference type="ChEBI" id="CHEBI:15378"/>
        <dbReference type="ChEBI" id="CHEBI:30616"/>
        <dbReference type="ChEBI" id="CHEBI:46858"/>
        <dbReference type="ChEBI" id="CHEBI:61978"/>
        <dbReference type="ChEBI" id="CHEBI:456216"/>
        <dbReference type="EC" id="2.7.10.1"/>
    </reaction>
</comment>
<dbReference type="InterPro" id="IPR050122">
    <property type="entry name" value="RTK"/>
</dbReference>
<keyword evidence="9" id="KW-0677">Repeat</keyword>
<keyword evidence="17 22" id="KW-0675">Receptor</keyword>
<evidence type="ECO:0000256" key="4">
    <source>
        <dbReference type="ARBA" id="ARBA00022679"/>
    </source>
</evidence>
<dbReference type="VEuPathDB" id="VectorBase:ACON2_033412"/>
<keyword evidence="10 21" id="KW-0547">Nucleotide-binding</keyword>
<dbReference type="InterPro" id="IPR011009">
    <property type="entry name" value="Kinase-like_dom_sf"/>
</dbReference>
<dbReference type="InterPro" id="IPR002011">
    <property type="entry name" value="Tyr_kinase_rcpt_2_CS"/>
</dbReference>
<keyword evidence="7" id="KW-0479">Metal-binding</keyword>
<keyword evidence="16" id="KW-1015">Disulfide bond</keyword>
<evidence type="ECO:0000256" key="2">
    <source>
        <dbReference type="ARBA" id="ARBA00004479"/>
    </source>
</evidence>
<dbReference type="PROSITE" id="PS00239">
    <property type="entry name" value="RECEPTOR_TYR_KIN_II"/>
    <property type="match status" value="1"/>
</dbReference>
<keyword evidence="19" id="KW-0464">Manganese</keyword>
<dbReference type="GO" id="GO:0030154">
    <property type="term" value="P:cell differentiation"/>
    <property type="evidence" value="ECO:0007669"/>
    <property type="project" value="UniProtKB-ARBA"/>
</dbReference>
<keyword evidence="12 21" id="KW-0067">ATP-binding</keyword>
<dbReference type="FunFam" id="1.10.510.10:FF:000528">
    <property type="entry name" value="Tyrosine-protein kinase receptor"/>
    <property type="match status" value="1"/>
</dbReference>
<dbReference type="PANTHER" id="PTHR24416">
    <property type="entry name" value="TYROSINE-PROTEIN KINASE RECEPTOR"/>
    <property type="match status" value="1"/>
</dbReference>
<dbReference type="PANTHER" id="PTHR24416:SF525">
    <property type="entry name" value="INSULIN-LIKE RECEPTOR"/>
    <property type="match status" value="1"/>
</dbReference>
<keyword evidence="4" id="KW-0808">Transferase</keyword>
<evidence type="ECO:0000256" key="5">
    <source>
        <dbReference type="ARBA" id="ARBA00022685"/>
    </source>
</evidence>
<dbReference type="GO" id="GO:0043410">
    <property type="term" value="P:positive regulation of MAPK cascade"/>
    <property type="evidence" value="ECO:0007669"/>
    <property type="project" value="TreeGrafter"/>
</dbReference>
<feature type="binding site" evidence="21">
    <location>
        <position position="484"/>
    </location>
    <ligand>
        <name>ATP</name>
        <dbReference type="ChEBI" id="CHEBI:30616"/>
    </ligand>
</feature>
<feature type="domain" description="Protein kinase" evidence="23">
    <location>
        <begin position="451"/>
        <end position="721"/>
    </location>
</feature>
<dbReference type="GO" id="GO:0005524">
    <property type="term" value="F:ATP binding"/>
    <property type="evidence" value="ECO:0007669"/>
    <property type="project" value="UniProtKB-UniRule"/>
</dbReference>
<evidence type="ECO:0000256" key="13">
    <source>
        <dbReference type="ARBA" id="ARBA00022989"/>
    </source>
</evidence>
<dbReference type="PROSITE" id="PS00109">
    <property type="entry name" value="PROTEIN_KINASE_TYR"/>
    <property type="match status" value="1"/>
</dbReference>
<dbReference type="InterPro" id="IPR000719">
    <property type="entry name" value="Prot_kinase_dom"/>
</dbReference>
<dbReference type="EC" id="2.7.10.1" evidence="22"/>
<dbReference type="Pfam" id="PF07714">
    <property type="entry name" value="PK_Tyr_Ser-Thr"/>
    <property type="match status" value="1"/>
</dbReference>
<proteinExistence type="inferred from homology"/>
<keyword evidence="11" id="KW-0418">Kinase</keyword>
<sequence length="724" mass="82624">MSETELWSTNGAPNNFFNECDLRSGCLWQNLKNNNKESYYRLSPSLFGSYYLPICKCTYWYDINNSIVTAANDGNSASNSDRLNNTVKDYHKDKKSDSGCYVANDSRWSIVQCFANEYLPGARKHNRSSLWKRWRWKKMSSFGKALLIYCIFSISINVTASQDIDALQTTTRLTASQPNEDAFIMSPGEAPHENVTFYDGRDACNSQGWRVDDVAYIQENDDATHILTKLQAFTQYAYYVKTYTLSSENLGGQTDITYFRTSPGTPRIVKDLHVYIDNDTLIVSWQEPTKINGKLSAYRIGATLNDERNEMIRQRNYCHDEIEKPSSKPNIPAESTSIATTVVPAKDNQNQCSKEECEAFCKTSSISESDSGPKIDINEVEMSIEIQSPVENEEKMVAAVFQFRLGTIRVVYYLKHNYIPMSNMRLFAQVNPDYAGVTYKVDEWEVPREHIIQLEELGQGSFGMVYKGIMTKLGNDVNVPCAIKTVTENATERERDSFLIEATIMKEFHTHHVVRLYGVVSVGQPTLVIMELMANGDLKSYLRRHRPDYENGEESSPQPPTLKQIYQMAIEIADGMAYLAAKKFVHRDLAARNCMVAEDLTVKIGDFGMTRDIYETDYYRKGTKGFLPVRWMAPESLKDGMFSSSSDVFSYGVVLWEMATLASQPYQGLTNDQVLRYVIDGGVMERPENCPDKLYELMRICWQHRASARPSFIDIIPFIWFTNI</sequence>
<organism evidence="24">
    <name type="scientific">Anopheles coluzzii</name>
    <name type="common">African malaria mosquito</name>
    <dbReference type="NCBI Taxonomy" id="1518534"/>
    <lineage>
        <taxon>Eukaryota</taxon>
        <taxon>Metazoa</taxon>
        <taxon>Ecdysozoa</taxon>
        <taxon>Arthropoda</taxon>
        <taxon>Hexapoda</taxon>
        <taxon>Insecta</taxon>
        <taxon>Pterygota</taxon>
        <taxon>Neoptera</taxon>
        <taxon>Endopterygota</taxon>
        <taxon>Diptera</taxon>
        <taxon>Nematocera</taxon>
        <taxon>Culicoidea</taxon>
        <taxon>Culicidae</taxon>
        <taxon>Anophelinae</taxon>
        <taxon>Anopheles</taxon>
    </lineage>
</organism>
<comment type="similarity">
    <text evidence="22">Belongs to the protein kinase superfamily. Tyr protein kinase family. Insulin receptor subfamily.</text>
</comment>
<evidence type="ECO:0000256" key="20">
    <source>
        <dbReference type="ARBA" id="ARBA00051243"/>
    </source>
</evidence>
<dbReference type="GO" id="GO:0046872">
    <property type="term" value="F:metal ion binding"/>
    <property type="evidence" value="ECO:0007669"/>
    <property type="project" value="UniProtKB-KW"/>
</dbReference>
<dbReference type="PROSITE" id="PS50011">
    <property type="entry name" value="PROTEIN_KINASE_DOM"/>
    <property type="match status" value="1"/>
</dbReference>
<evidence type="ECO:0000256" key="16">
    <source>
        <dbReference type="ARBA" id="ARBA00023157"/>
    </source>
</evidence>
<comment type="cofactor">
    <cofactor evidence="1">
        <name>Mn(2+)</name>
        <dbReference type="ChEBI" id="CHEBI:29035"/>
    </cofactor>
</comment>
<evidence type="ECO:0000256" key="15">
    <source>
        <dbReference type="ARBA" id="ARBA00023137"/>
    </source>
</evidence>
<dbReference type="Gene3D" id="2.60.40.10">
    <property type="entry name" value="Immunoglobulins"/>
    <property type="match status" value="2"/>
</dbReference>
<dbReference type="InterPro" id="IPR036116">
    <property type="entry name" value="FN3_sf"/>
</dbReference>
<evidence type="ECO:0000256" key="1">
    <source>
        <dbReference type="ARBA" id="ARBA00001936"/>
    </source>
</evidence>
<evidence type="ECO:0000259" key="23">
    <source>
        <dbReference type="PROSITE" id="PS50011"/>
    </source>
</evidence>
<protein>
    <recommendedName>
        <fullName evidence="22">Tyrosine-protein kinase receptor</fullName>
        <ecNumber evidence="22">2.7.10.1</ecNumber>
    </recommendedName>
</protein>
<evidence type="ECO:0000256" key="21">
    <source>
        <dbReference type="PROSITE-ProRule" id="PRU10141"/>
    </source>
</evidence>
<dbReference type="AlphaFoldDB" id="A0A8W7P5W9"/>
<dbReference type="InterPro" id="IPR008266">
    <property type="entry name" value="Tyr_kinase_AS"/>
</dbReference>
<reference evidence="24" key="1">
    <citation type="submission" date="2022-08" db="UniProtKB">
        <authorList>
            <consortium name="EnsemblMetazoa"/>
        </authorList>
    </citation>
    <scope>IDENTIFICATION</scope>
</reference>
<comment type="subcellular location">
    <subcellularLocation>
        <location evidence="2">Membrane</location>
        <topology evidence="2">Single-pass type I membrane protein</topology>
    </subcellularLocation>
</comment>
<evidence type="ECO:0000256" key="3">
    <source>
        <dbReference type="ARBA" id="ARBA00022553"/>
    </source>
</evidence>
<keyword evidence="18" id="KW-0325">Glycoprotein</keyword>
<dbReference type="SMART" id="SM00219">
    <property type="entry name" value="TyrKc"/>
    <property type="match status" value="1"/>
</dbReference>
<dbReference type="EnsemblMetazoa" id="ACOM026118-RA">
    <property type="protein sequence ID" value="ACOM026118-PA.1"/>
    <property type="gene ID" value="ACOM026118"/>
</dbReference>
<evidence type="ECO:0000256" key="6">
    <source>
        <dbReference type="ARBA" id="ARBA00022692"/>
    </source>
</evidence>
<evidence type="ECO:0000256" key="18">
    <source>
        <dbReference type="ARBA" id="ARBA00023180"/>
    </source>
</evidence>
<dbReference type="SUPFAM" id="SSF49265">
    <property type="entry name" value="Fibronectin type III"/>
    <property type="match status" value="2"/>
</dbReference>
<keyword evidence="5" id="KW-0165">Cleavage on pair of basic residues</keyword>
<evidence type="ECO:0000256" key="22">
    <source>
        <dbReference type="RuleBase" id="RU000312"/>
    </source>
</evidence>
<evidence type="ECO:0000256" key="11">
    <source>
        <dbReference type="ARBA" id="ARBA00022777"/>
    </source>
</evidence>
<dbReference type="GO" id="GO:0005899">
    <property type="term" value="C:insulin receptor complex"/>
    <property type="evidence" value="ECO:0007669"/>
    <property type="project" value="TreeGrafter"/>
</dbReference>
<keyword evidence="14" id="KW-0472">Membrane</keyword>
<keyword evidence="3 22" id="KW-0597">Phosphoprotein</keyword>
<dbReference type="InterPro" id="IPR013783">
    <property type="entry name" value="Ig-like_fold"/>
</dbReference>
<dbReference type="Proteomes" id="UP000075882">
    <property type="component" value="Unassembled WGS sequence"/>
</dbReference>
<keyword evidence="6 22" id="KW-0812">Transmembrane</keyword>
<dbReference type="GO" id="GO:0051897">
    <property type="term" value="P:positive regulation of phosphatidylinositol 3-kinase/protein kinase B signal transduction"/>
    <property type="evidence" value="ECO:0007669"/>
    <property type="project" value="TreeGrafter"/>
</dbReference>
<accession>A0A8W7P5W9</accession>
<evidence type="ECO:0000256" key="10">
    <source>
        <dbReference type="ARBA" id="ARBA00022741"/>
    </source>
</evidence>
<dbReference type="GO" id="GO:0030424">
    <property type="term" value="C:axon"/>
    <property type="evidence" value="ECO:0007669"/>
    <property type="project" value="TreeGrafter"/>
</dbReference>
<dbReference type="Gene3D" id="1.10.510.10">
    <property type="entry name" value="Transferase(Phosphotransferase) domain 1"/>
    <property type="match status" value="1"/>
</dbReference>
<evidence type="ECO:0000256" key="14">
    <source>
        <dbReference type="ARBA" id="ARBA00023136"/>
    </source>
</evidence>
<dbReference type="GO" id="GO:0005009">
    <property type="term" value="F:insulin receptor activity"/>
    <property type="evidence" value="ECO:0007669"/>
    <property type="project" value="TreeGrafter"/>
</dbReference>
<dbReference type="InterPro" id="IPR017441">
    <property type="entry name" value="Protein_kinase_ATP_BS"/>
</dbReference>
<evidence type="ECO:0000256" key="8">
    <source>
        <dbReference type="ARBA" id="ARBA00022729"/>
    </source>
</evidence>
<dbReference type="SUPFAM" id="SSF56112">
    <property type="entry name" value="Protein kinase-like (PK-like)"/>
    <property type="match status" value="1"/>
</dbReference>
<evidence type="ECO:0000256" key="9">
    <source>
        <dbReference type="ARBA" id="ARBA00022737"/>
    </source>
</evidence>
<dbReference type="InterPro" id="IPR020635">
    <property type="entry name" value="Tyr_kinase_cat_dom"/>
</dbReference>
<dbReference type="InterPro" id="IPR001245">
    <property type="entry name" value="Ser-Thr/Tyr_kinase_cat_dom"/>
</dbReference>
<dbReference type="GO" id="GO:0043560">
    <property type="term" value="F:insulin receptor substrate binding"/>
    <property type="evidence" value="ECO:0007669"/>
    <property type="project" value="TreeGrafter"/>
</dbReference>
<keyword evidence="8" id="KW-0732">Signal</keyword>
<dbReference type="CDD" id="cd05032">
    <property type="entry name" value="PTKc_InsR_like"/>
    <property type="match status" value="1"/>
</dbReference>
<keyword evidence="15" id="KW-0829">Tyrosine-protein kinase</keyword>
<dbReference type="Gene3D" id="3.30.200.20">
    <property type="entry name" value="Phosphorylase Kinase, domain 1"/>
    <property type="match status" value="1"/>
</dbReference>